<proteinExistence type="predicted"/>
<dbReference type="EMBL" id="ASHM01194081">
    <property type="protein sequence ID" value="PNX66476.1"/>
    <property type="molecule type" value="Genomic_DNA"/>
</dbReference>
<dbReference type="Proteomes" id="UP000236291">
    <property type="component" value="Unassembled WGS sequence"/>
</dbReference>
<protein>
    <submittedName>
        <fullName evidence="1">Uncharacterized protein</fullName>
    </submittedName>
</protein>
<reference evidence="1 2" key="1">
    <citation type="journal article" date="2014" name="Am. J. Bot.">
        <title>Genome assembly and annotation for red clover (Trifolium pratense; Fabaceae).</title>
        <authorList>
            <person name="Istvanek J."/>
            <person name="Jaros M."/>
            <person name="Krenek A."/>
            <person name="Repkova J."/>
        </authorList>
    </citation>
    <scope>NUCLEOTIDE SEQUENCE [LARGE SCALE GENOMIC DNA]</scope>
    <source>
        <strain evidence="2">cv. Tatra</strain>
        <tissue evidence="1">Young leaves</tissue>
    </source>
</reference>
<evidence type="ECO:0000313" key="1">
    <source>
        <dbReference type="EMBL" id="PNX66476.1"/>
    </source>
</evidence>
<organism evidence="1 2">
    <name type="scientific">Trifolium pratense</name>
    <name type="common">Red clover</name>
    <dbReference type="NCBI Taxonomy" id="57577"/>
    <lineage>
        <taxon>Eukaryota</taxon>
        <taxon>Viridiplantae</taxon>
        <taxon>Streptophyta</taxon>
        <taxon>Embryophyta</taxon>
        <taxon>Tracheophyta</taxon>
        <taxon>Spermatophyta</taxon>
        <taxon>Magnoliopsida</taxon>
        <taxon>eudicotyledons</taxon>
        <taxon>Gunneridae</taxon>
        <taxon>Pentapetalae</taxon>
        <taxon>rosids</taxon>
        <taxon>fabids</taxon>
        <taxon>Fabales</taxon>
        <taxon>Fabaceae</taxon>
        <taxon>Papilionoideae</taxon>
        <taxon>50 kb inversion clade</taxon>
        <taxon>NPAAA clade</taxon>
        <taxon>Hologalegina</taxon>
        <taxon>IRL clade</taxon>
        <taxon>Trifolieae</taxon>
        <taxon>Trifolium</taxon>
    </lineage>
</organism>
<gene>
    <name evidence="1" type="ORF">L195_g063068</name>
</gene>
<reference evidence="1 2" key="2">
    <citation type="journal article" date="2017" name="Front. Plant Sci.">
        <title>Gene Classification and Mining of Molecular Markers Useful in Red Clover (Trifolium pratense) Breeding.</title>
        <authorList>
            <person name="Istvanek J."/>
            <person name="Dluhosova J."/>
            <person name="Dluhos P."/>
            <person name="Patkova L."/>
            <person name="Nedelnik J."/>
            <person name="Repkova J."/>
        </authorList>
    </citation>
    <scope>NUCLEOTIDE SEQUENCE [LARGE SCALE GENOMIC DNA]</scope>
    <source>
        <strain evidence="2">cv. Tatra</strain>
        <tissue evidence="1">Young leaves</tissue>
    </source>
</reference>
<accession>A0A2K3KJM4</accession>
<name>A0A2K3KJM4_TRIPR</name>
<sequence>MRGLAPHGDVQEIKLQLHKNGSYAVELLESSHWNAGSDFN</sequence>
<evidence type="ECO:0000313" key="2">
    <source>
        <dbReference type="Proteomes" id="UP000236291"/>
    </source>
</evidence>
<dbReference type="AlphaFoldDB" id="A0A2K3KJM4"/>
<comment type="caution">
    <text evidence="1">The sequence shown here is derived from an EMBL/GenBank/DDBJ whole genome shotgun (WGS) entry which is preliminary data.</text>
</comment>